<dbReference type="PANTHER" id="PTHR13475:SF3">
    <property type="entry name" value="NEUGRIN"/>
    <property type="match status" value="1"/>
</dbReference>
<dbReference type="PANTHER" id="PTHR13475">
    <property type="entry name" value="NEUGRIN"/>
    <property type="match status" value="1"/>
</dbReference>
<evidence type="ECO:0000313" key="5">
    <source>
        <dbReference type="EMBL" id="KAG0669756.1"/>
    </source>
</evidence>
<comment type="function">
    <text evidence="1">Required for respiratory activity and maintenance and expression of the mitochondrial genome.</text>
</comment>
<dbReference type="Proteomes" id="UP000750334">
    <property type="component" value="Unassembled WGS sequence"/>
</dbReference>
<gene>
    <name evidence="5" type="primary">RRG9</name>
    <name evidence="5" type="ORF">C6P45_003390</name>
</gene>
<dbReference type="InterPro" id="IPR010487">
    <property type="entry name" value="NGRN/Rrg9"/>
</dbReference>
<reference evidence="5 6" key="1">
    <citation type="submission" date="2020-11" db="EMBL/GenBank/DDBJ databases">
        <title>Kefir isolates.</title>
        <authorList>
            <person name="Marcisauskas S."/>
            <person name="Kim Y."/>
            <person name="Blasche S."/>
        </authorList>
    </citation>
    <scope>NUCLEOTIDE SEQUENCE [LARGE SCALE GENOMIC DNA]</scope>
    <source>
        <strain evidence="5 6">OG2</strain>
    </source>
</reference>
<dbReference type="OrthoDB" id="5578174at2759"/>
<keyword evidence="6" id="KW-1185">Reference proteome</keyword>
<comment type="similarity">
    <text evidence="3">Belongs to the RRG9 family.</text>
</comment>
<evidence type="ECO:0000256" key="2">
    <source>
        <dbReference type="ARBA" id="ARBA00004173"/>
    </source>
</evidence>
<evidence type="ECO:0000313" key="6">
    <source>
        <dbReference type="Proteomes" id="UP000750334"/>
    </source>
</evidence>
<name>A0A9P6WE30_MAUEX</name>
<proteinExistence type="inferred from homology"/>
<dbReference type="AlphaFoldDB" id="A0A9P6WE30"/>
<evidence type="ECO:0000256" key="3">
    <source>
        <dbReference type="ARBA" id="ARBA00010895"/>
    </source>
</evidence>
<comment type="caution">
    <text evidence="5">The sequence shown here is derived from an EMBL/GenBank/DDBJ whole genome shotgun (WGS) entry which is preliminary data.</text>
</comment>
<sequence>MQTARFLRLTIGRQFHTQHPIYSINSNNNGKSAKDVIKFLTGNTEKVGKTVSPKDSKVPSWRQRDETIKKKINGERWNPNKKLSRENMDSVRLLKQQMPHLSASDLGAHFKISPDAIRRILKSKFRQTEEEAVKNQKRWERRGKMIKELQKSRYSNVMSDGDNNEVIIRKKLKLTINTYNNSVEQSQFQKHRGPKRNKNSKRTLIENEVKFKKLASLSEIED</sequence>
<dbReference type="Pfam" id="PF06413">
    <property type="entry name" value="Neugrin"/>
    <property type="match status" value="1"/>
</dbReference>
<evidence type="ECO:0000256" key="4">
    <source>
        <dbReference type="ARBA" id="ARBA00013566"/>
    </source>
</evidence>
<organism evidence="5 6">
    <name type="scientific">Maudiozyma exigua</name>
    <name type="common">Yeast</name>
    <name type="synonym">Kazachstania exigua</name>
    <dbReference type="NCBI Taxonomy" id="34358"/>
    <lineage>
        <taxon>Eukaryota</taxon>
        <taxon>Fungi</taxon>
        <taxon>Dikarya</taxon>
        <taxon>Ascomycota</taxon>
        <taxon>Saccharomycotina</taxon>
        <taxon>Saccharomycetes</taxon>
        <taxon>Saccharomycetales</taxon>
        <taxon>Saccharomycetaceae</taxon>
        <taxon>Maudiozyma</taxon>
    </lineage>
</organism>
<dbReference type="GO" id="GO:0005739">
    <property type="term" value="C:mitochondrion"/>
    <property type="evidence" value="ECO:0007669"/>
    <property type="project" value="UniProtKB-SubCell"/>
</dbReference>
<accession>A0A9P6WE30</accession>
<dbReference type="GO" id="GO:0005634">
    <property type="term" value="C:nucleus"/>
    <property type="evidence" value="ECO:0007669"/>
    <property type="project" value="TreeGrafter"/>
</dbReference>
<protein>
    <recommendedName>
        <fullName evidence="4">Required for respiratory growth protein 9, mitochondrial</fullName>
    </recommendedName>
</protein>
<comment type="subcellular location">
    <subcellularLocation>
        <location evidence="2">Mitochondrion</location>
    </subcellularLocation>
</comment>
<evidence type="ECO:0000256" key="1">
    <source>
        <dbReference type="ARBA" id="ARBA00003548"/>
    </source>
</evidence>
<dbReference type="EMBL" id="PUHR01000034">
    <property type="protein sequence ID" value="KAG0669756.1"/>
    <property type="molecule type" value="Genomic_DNA"/>
</dbReference>